<dbReference type="PANTHER" id="PTHR30026:SF22">
    <property type="entry name" value="OUTER MEMBRANE EFFLUX PROTEIN"/>
    <property type="match status" value="1"/>
</dbReference>
<comment type="similarity">
    <text evidence="2">Belongs to the outer membrane factor (OMF) (TC 1.B.17) family.</text>
</comment>
<dbReference type="SUPFAM" id="SSF56954">
    <property type="entry name" value="Outer membrane efflux proteins (OEP)"/>
    <property type="match status" value="1"/>
</dbReference>
<evidence type="ECO:0000313" key="11">
    <source>
        <dbReference type="Proteomes" id="UP000219215"/>
    </source>
</evidence>
<dbReference type="KEGG" id="pprf:DPRO_0300"/>
<evidence type="ECO:0000256" key="6">
    <source>
        <dbReference type="ARBA" id="ARBA00023136"/>
    </source>
</evidence>
<keyword evidence="3" id="KW-0813">Transport</keyword>
<dbReference type="InterPro" id="IPR051906">
    <property type="entry name" value="TolC-like"/>
</dbReference>
<sequence>MKRVHLFLHVMLAVFVLPLAASDVCAQEVRSMHLPELLQQLVDNHDRIKASEERLLSVEHAKESAKGGWLPRLDATIEGGRENIDKPQVTATQMNRNEQTVTARQLIYDFGKVSGRIESAEGVVREHEAKLAQAKQEILALGITAYLRVVRSRELVKYAKRSEESIKELSGMQEILVERGAGYSYEELQVKGQLAGTQSYRVTQERELLTAINNFRSIFGFTPDQSQVAAMSPISVPRKFLPANVDEAVAIAFENNPLLLETRHTLERLAGDLQSEKSDYFPKFDAVLEAERMENDQGNEGVRNEQRGSLQMTYNLFSGFSDQEDILSVQSDMNSTRRMLLDRQRTIEESVRNAWLELTTLQKNVELYESQANITWEFLGLVKKKKAMGEEVRLLDILVGERDYINAISAKVATDIDTIIAGYTLLYQMGLITEDIVQM</sequence>
<evidence type="ECO:0000256" key="4">
    <source>
        <dbReference type="ARBA" id="ARBA00022452"/>
    </source>
</evidence>
<protein>
    <submittedName>
        <fullName evidence="10">Outer membrane efflux protein</fullName>
    </submittedName>
</protein>
<feature type="coiled-coil region" evidence="8">
    <location>
        <begin position="117"/>
        <end position="144"/>
    </location>
</feature>
<evidence type="ECO:0000313" key="10">
    <source>
        <dbReference type="EMBL" id="SOB57179.1"/>
    </source>
</evidence>
<evidence type="ECO:0000256" key="1">
    <source>
        <dbReference type="ARBA" id="ARBA00004442"/>
    </source>
</evidence>
<dbReference type="InterPro" id="IPR003423">
    <property type="entry name" value="OMP_efflux"/>
</dbReference>
<dbReference type="Gene3D" id="1.20.1600.10">
    <property type="entry name" value="Outer membrane efflux proteins (OEP)"/>
    <property type="match status" value="1"/>
</dbReference>
<dbReference type="GO" id="GO:0009279">
    <property type="term" value="C:cell outer membrane"/>
    <property type="evidence" value="ECO:0007669"/>
    <property type="project" value="UniProtKB-SubCell"/>
</dbReference>
<keyword evidence="11" id="KW-1185">Reference proteome</keyword>
<dbReference type="EMBL" id="LT907975">
    <property type="protein sequence ID" value="SOB57179.1"/>
    <property type="molecule type" value="Genomic_DNA"/>
</dbReference>
<feature type="chain" id="PRO_5012745042" evidence="9">
    <location>
        <begin position="27"/>
        <end position="439"/>
    </location>
</feature>
<evidence type="ECO:0000256" key="2">
    <source>
        <dbReference type="ARBA" id="ARBA00007613"/>
    </source>
</evidence>
<evidence type="ECO:0000256" key="7">
    <source>
        <dbReference type="ARBA" id="ARBA00023237"/>
    </source>
</evidence>
<keyword evidence="6" id="KW-0472">Membrane</keyword>
<evidence type="ECO:0000256" key="8">
    <source>
        <dbReference type="SAM" id="Coils"/>
    </source>
</evidence>
<reference evidence="11" key="1">
    <citation type="submission" date="2017-09" db="EMBL/GenBank/DDBJ databases">
        <authorList>
            <person name="Regsiter A."/>
            <person name="William W."/>
        </authorList>
    </citation>
    <scope>NUCLEOTIDE SEQUENCE [LARGE SCALE GENOMIC DNA]</scope>
    <source>
        <strain evidence="11">500-1</strain>
    </source>
</reference>
<accession>A0A2C8F5U2</accession>
<keyword evidence="8" id="KW-0175">Coiled coil</keyword>
<dbReference type="Pfam" id="PF02321">
    <property type="entry name" value="OEP"/>
    <property type="match status" value="2"/>
</dbReference>
<keyword evidence="9" id="KW-0732">Signal</keyword>
<dbReference type="Proteomes" id="UP000219215">
    <property type="component" value="Chromosome DPRO"/>
</dbReference>
<dbReference type="GO" id="GO:0015562">
    <property type="term" value="F:efflux transmembrane transporter activity"/>
    <property type="evidence" value="ECO:0007669"/>
    <property type="project" value="InterPro"/>
</dbReference>
<dbReference type="GO" id="GO:1990281">
    <property type="term" value="C:efflux pump complex"/>
    <property type="evidence" value="ECO:0007669"/>
    <property type="project" value="TreeGrafter"/>
</dbReference>
<proteinExistence type="inferred from homology"/>
<dbReference type="AlphaFoldDB" id="A0A2C8F5U2"/>
<feature type="signal peptide" evidence="9">
    <location>
        <begin position="1"/>
        <end position="26"/>
    </location>
</feature>
<evidence type="ECO:0000256" key="3">
    <source>
        <dbReference type="ARBA" id="ARBA00022448"/>
    </source>
</evidence>
<keyword evidence="4" id="KW-1134">Transmembrane beta strand</keyword>
<gene>
    <name evidence="10" type="ORF">DPRO_0300</name>
</gene>
<evidence type="ECO:0000256" key="9">
    <source>
        <dbReference type="SAM" id="SignalP"/>
    </source>
</evidence>
<comment type="subcellular location">
    <subcellularLocation>
        <location evidence="1">Cell outer membrane</location>
    </subcellularLocation>
</comment>
<dbReference type="PANTHER" id="PTHR30026">
    <property type="entry name" value="OUTER MEMBRANE PROTEIN TOLC"/>
    <property type="match status" value="1"/>
</dbReference>
<dbReference type="GO" id="GO:0015288">
    <property type="term" value="F:porin activity"/>
    <property type="evidence" value="ECO:0007669"/>
    <property type="project" value="TreeGrafter"/>
</dbReference>
<organism evidence="10 11">
    <name type="scientific">Pseudodesulfovibrio profundus</name>
    <dbReference type="NCBI Taxonomy" id="57320"/>
    <lineage>
        <taxon>Bacteria</taxon>
        <taxon>Pseudomonadati</taxon>
        <taxon>Thermodesulfobacteriota</taxon>
        <taxon>Desulfovibrionia</taxon>
        <taxon>Desulfovibrionales</taxon>
        <taxon>Desulfovibrionaceae</taxon>
    </lineage>
</organism>
<keyword evidence="5" id="KW-0812">Transmembrane</keyword>
<name>A0A2C8F5U2_9BACT</name>
<keyword evidence="7" id="KW-0998">Cell outer membrane</keyword>
<evidence type="ECO:0000256" key="5">
    <source>
        <dbReference type="ARBA" id="ARBA00022692"/>
    </source>
</evidence>